<dbReference type="GO" id="GO:0006623">
    <property type="term" value="P:protein targeting to vacuole"/>
    <property type="evidence" value="ECO:0007669"/>
    <property type="project" value="TreeGrafter"/>
</dbReference>
<keyword evidence="2" id="KW-0813">Transport</keyword>
<feature type="domain" description="Chorein N-terminal" evidence="4">
    <location>
        <begin position="1"/>
        <end position="1645"/>
    </location>
</feature>
<sequence>MFKKFLAVVIDHILGRYFEGFNGENLSYGLLNGNITLSNLTLRKDTLNSLFDIPLTLKSGSVGNVSIFIPYTHLWSQAWQLSLDKVDLVAYASAEDLWVNLNPNHPDGPVKMSSINESQSEKWVTKTTPKDQGNKCFAESPVNGKYSLDQMEKRWYQTMSGGKLKDAAAMAALVAMDSRSDNPSWWSYITSVGYSIIRSLQIEIREVRISLIDPNTFENRDALSNSSCDYHPNFGTFTISLQRLTLETTDSLWQRTTSTSQEPVEYKLINVHGLSTTWSPKLSAPGNLSAVEIMTESSKDCNKLLKENLLYILPPCHLTGHLKRNQTNIGIIGSSSGSITSTPTSNHQLELNNKAQVELNINLSQLNIQISQEFCCNLLHLSKILINQYERLEQLKRRPSSVVKNSQWWRYLAGEIRPRLRVLFHSTLSHISLSDLALEAKLNVIYVKAYTAYLIQGLSSSTTKCLITTDQINSICNGLGYTSEMHLERLKLDQLWSIQRIATLRLIAMRRAAVTLLTLLKSDNKSSTIIIDPGIHPSTVTGNSSTANQSWYYTWWRFSSGWGIPSLLSSFTSSTTVDELQSNVDNLNQSITDQQTIDSDLNHSMNEAIFELLDEFAAHTNNIDYTCITYPIFVQLVCTVDGCSLRLIDHLEESVETYTHPAFISLSGKQVYFDLEVRPQCNSYRLSTHIQSFTVHDERYMLKNRKQSSLSSPSSQCIPMFPVVVFPRYQTSSLRTDKQSNERHVFSLIYEVNPSQKNVDYILQIHTEPVNLVFQPELIHHIMNFIYVIASASSSQLETSTGRRYTLIKESKIKNLHSFLKSTPDKNVEAKINSSKSPQFFPSNVSTPVKSHNRWNINFDIDGLKVLFPNRFMHNNMLNLNTNLFTTSNSIICLLCDFGHLQVTNWPEIQVTNKIDDRLSVKMSSLNNHKLEIDNHQCKKQPKTLQSLDVDNDDDNGDDEDDDELYKTPCSTPAELSEIEEGDVEESMNHEVEKASQRQTETGVNDKNKSSEKLSLIDNNNNIYVSYTVNVTNIRVLVGCLDLLNKLNLWNCYNLEEENLVEPKSDGRTLPFGSNNTFSFDDQSVLRVSNSTMISRLCLINPFSLRILISRRVCCMKDLTYISSPRSSSLNYPPYLWITIKQESCVVHLSNTKISDLLSCIKASQCQLNRIKPMKWKCSSMMKKFNRIRNHSISFSDSNVHSNCNTFKHRSHHTSISVSQCCHWRDCCGEKSADNFSSPTIFDFKRKKLIATYSIQSFIIQFESKDRPLAECRLDGAVCSLSVYHGSPIPYCLQFKLNRISMVDAVSNLGGVYDVIVNSDEKIESTDSPDLIIRLNNQANNDSNNSSSHICNVLSVNSTLSTIGCIPLLDHICPEKVFNVKESYDFVTGTLSWSPSPDCLSHNEVIHSIGTYFIQLNVHCFNIIGNPITVKSIHEFLNNLYCSTMFDQSASSMECCTIDSEQNSYRISSLMNNWNNNNASTFIKYEFKLSVDNIKLLLINQFDVKHQDQNVNVSVKRIAEIIFSGLQINFYHSSLSNSVLLKLQCFQIIPYRNSKLSADQYLLGPALSLSTSDHHHSNQVTLEYDYGLIGSSNYFPRKTNKHLQISLSNIVYIHLIHELHEILFWFKQILPLLCNQSSVTNNDQLSIDNMDLLFNWPELSITFNNPLILVPCKSNQFNQFLLIGTKLIKINHYSSYCDASLSNSSITMIQHERVNKSYSIQLYFIDFGVFLYTNSDNAKTLSKQYLSSSSTIYSDSWVNFSSLHKFWLNSYKLDDSMVTATKQKSRHHIIMSPINFSAHMAYVKSNFPKCFSTFNSRFQSVRFNFSDFVMMHSMTLNHTTDDNNITEDYSTIRNSPSPYRLSSTSPASNMNLLLFTEPINAQLIIEFYIQTVYINLTKMNCNLLTNVIQELNKEYCDYCCNNCSYSNIKSSQYNQTELFQLPYPDPNIIVSSMKSKTSMEFGLFINCMKMNILIFGDLDIIPIPLVLLTLNDIYISSSFHLLINGIKMPSCIQININNIHLINQLEKKFNYIPQQHQQQQQNRTSSTFNTHYLKQTNSKSILLKLNNKIELKRNNDYLNTVVQCRKHHLSYAATANGVAAPDDDSVYELNQISPISLRIILLSDEHQTFCQTKSFVKFICNTIDIQLYCEPWILILDFFNLCDYKEETPQCTLERSYQDLLHESNSCALVSSWNNPKIAALFNIDSINCFVNNSDQEEDNEKECRNSPHLISNNSESNIALLSLIRTKVQINYFITDDEKFSSLNLPVSYSYLEIKGQICDVKLQAIQKKHSNLYPTRFMTMPQLCHPSNIMNDNDNSQLPYITFQFTKPTKHFHQQVSNPTVSVDDEQDIYISIQLPAITYIHTQSFLTSVIDSLFNFKEHYDFVRRTRAAVKGFQIPATRSVSSRIRVNVFGGPLNLIIPISSYSSKVLIANINHLKINNKFLCNTNQESVPCESMFTKSKSNEKCDNRYFFSNIRSLNKSGLLGLLECSNLNSEDLDDSQPLLIDKIFMDFYGFSLYCAEQTSLFDPNLIRKSEHNYNNTYVHLPNQLFIPIGRVYPSHSNNTTFFFNPTGCVNLILEHNLTSGKIPDWKISGEFTNCQLHIDQHTYCLIRGVLSHNFGEYSNSSVDTKKPFLESNIWTKFAIEIRLNSVQVTLFDSSNSSVIMNNNSTVNANLKENENNNESNQFAIIDFCDTLLTYEYFSNRSTSIQLQCYDINLLKTQMDKDNEQNQFILKSLSTDLSGQLIEEEEESVKQTDEILVKTPKLFICSNSSLSQSTFIFSLMRLHLICDWDWLLRFQYFLLSSPLSSDSENSPIVYTLQKPISPCIDCISTTRTISKLQMYSDEPSYNHRRESNLSSSVLNTSLQIFIEDCEACIPYKKSSFLIKSSVRFSRHTSKYSISEILNDEIHTDILQFCLYSNSNSLIIIPSPLKFYSKLYHHLLNSKSSFSSQLSASSTSTISSMKGTFMNTGLLCSSNIFIEYPPWQRNLLHIKPAQLQLQMSLTAPNIHVTSNFSELQNVIHFFSSLYISSSVDAHTNNAGENQDAIHLLPDVKSSVTTSNQKSSSLLATFWPNIFADYISKQLINFDIKISFSICLFDTITSVQSSLLAEEIPLIKFCVENMKLFWKRSNLQATLECIGISCSYYNQNLIAWEPVLEPWSCLLNWTENFEQDFSRTISFNCSSQCSLKLNLTVPLVQIIRRLLNTWIKTQQFPKYDAMPVVNQQDLSFLTSQNTGSFILINETGTYLRYKLIKNHQLDSLFKPEVLIPDLLDNSTDDNSDELGPDSRVCLPIKISSFAYNLSTNTLQINTNVDSIQLPSLSVQINGWKPIYPISLDRLGTYYRVIERLNNAEPEILKSEQNECWKYHLPIFNRLIIDIVHDQNSHYSIYLRSGLTITNDLNQSINIGLEITSPKSSLSSSVFVLHKSSESVISSSDAYLKNVLYESVLLLTVCRPKCTYAVPINIVGLMSLGLGNLCVSPTKTVMNRKDLSSLLMNNTNEQNKFTDNLYDWATVYHHNNEIMTEEEQLQSTCSSSIPTSTVSSLSSSLTDFVDKRRNSSIRMVNWTSLKQSDELLEAILISTCQLPSNSRAIHQISSLQRFQQTNTTTSTSISSSLNKTSSSGFNSNNNKFHICVTVVRDQFPLDPQWNKLYSNQWYTNYKHLLPITLPGHHITIGPVLRITNLLPCDMIFFIFETDINGTLGSKEEACVHNLFPVNTIKFGIHLDGFPKCDPLSIPSNTYNQKVLIRLYDTLGRPLELQVHVCSRAFGARHLTVSPVICLLNKSGIPLIFAHSSSSLSSNQLNLPSQASILAAGQIEEHEQACALMPLLFSFANKSEGYLLRVRIGKGYHSENDVLPNNENDQLLTYNIKRCTWSPGISLDKSGVDVLQLKVYTENNRLSSVRYLGFEVDTGHDPNDSSLPTTTMVTFRPRYIIENLTKYQLNVTQRYCLKTANNLPASIIVYPNRSQSFHWSNDDLDRLLCMRAAISTSSSSVVHDQMTTGINNRSDDLWTMWSGGFQIDHAHSFIIMLRLNRFHQIVDFPQSLFFHVIITLQSATFFIKIQHYHGLPPFRFENLSSICVYYCQLIDSIHLMNTNSKLQHISSFNSDKHIHDNYFRRGVLHHSMSSIHDDESISNNVDEINNQILDKWDGGACPSFLIPGSIIPYALEEPCGSSSVIFSVQDDISEIINLDTMNISKILRYDNFVYLTLFGPLMDYIVPTEMKTDNDSLRRRSSSLPNLVFDILPGSNYVVCAIKSSRRHSQLWKLSDDGLIYHENTSLLTPSSSKSARKSSKNKHQFVLDINRKGDPNAPSSNDQLVSINGLIDPETLKHFEVVQLIIAKPSKQRKAYQTWRIDQNGLLVNSALFCVQIRRDLMDVMSSSQLSLDSSFEESNVDDLMNLSHHISSNQLILLAARPRPLATRLISSSITSAMILPIWLRPGSGRLRLFTYLDKATRVLRIEDEDSKNTELTTQNTDNVKTISRWGRKTSSITSQGDLYLQRESSVWEDSSYQSNLCSSPETRDLHRLVTNFKANLTLPNGIGINVISSFMEELIYISLSDINLSLIRTYSDVLTANTTPTTSYLVSSSENSMMKHANSYCNILNDNRLSSITHHGLSSIDLAHPSGISRSSLNDDNASYNNNLTDENENGSCLTKVSETFQLLIGHFQIDSQFTGALFPVLLFQINTKSITNDEYHLPHLNVSADHQKLKMNSFPSYATTTTSTTEFIQMNEMKHLSTLKITYSRDDIQNNWPVHLFKIFQIDISPLNVQAEELLLLKLIQFYQHAFEEDTDTDERNNSYNHHLHSHHYSHNYNDNDPAVLNPSSDSLPHNSDKRKYSMLHNNKSENKIFWCDRFIISPIHMKLSVQTAKSSLTESYLAGAKRLLPSLMSFTGAEIQLDPVEKLYMLETIPQLINYLNTYYRLQLRAHALNIFGSVDFLGNPIGLINDLSSGISGLVELDVGGLIRHVAHGVGDSAAKVAGSVSQLLTAISLDDKHEQERAAILGSRIDSSSLLQTSQSIYNSNYYDDSEVSSSGIDESLDDFELTCHDIYTDMKSTSSTYSSSSSLSSPPSTSSSTITSLPQYPKQTHHSFDTNRSVTAPFSAGVRGLMHGIVGGMTSIVTQPYRGAKEDQLRGFVYGVGRGLLGTVTKPVGGVFDFLSGMMSSISEVARPSNLYRPKRCRPRRAGLSKYFSRPLIIYNLNEAIAQLQIHHLTLFNVTRRYSLKNYYSSALNTFNSIVNSLNTFEIGEVPIDNTNITTNNNTTNNVDEFDGTNKLSPINTCKLTNLDLTYSFSHMLYIYALLPCNNSPEALASHHLRYLLYSPESILHILPIQLNGVVVLITDQALWCIRDNSLQNWILSRNPVSINNNNNNNSNINISDSNSSVTSHQTAPVFSLTENTTLMFMLHYHRLDQIYVMLSQNTNTLSSVLTADVNTTTSSTSTTSTTTNSPVYVVFSADCGTSKQQLRCDYLTWGLDLTLHVRNAQFRFAQANMRVNRLNTNNISSSTLSYKNNKQQLTTVYYNVPRFQNHPVALAYSPICHR</sequence>
<dbReference type="PANTHER" id="PTHR16166">
    <property type="entry name" value="VACUOLAR PROTEIN SORTING-ASSOCIATED PROTEIN VPS13"/>
    <property type="match status" value="1"/>
</dbReference>
<feature type="region of interest" description="Disordered" evidence="3">
    <location>
        <begin position="5062"/>
        <end position="5102"/>
    </location>
</feature>
<feature type="region of interest" description="Disordered" evidence="3">
    <location>
        <begin position="933"/>
        <end position="1009"/>
    </location>
</feature>
<feature type="compositionally biased region" description="Basic and acidic residues" evidence="3">
    <location>
        <begin position="987"/>
        <end position="996"/>
    </location>
</feature>
<organism evidence="5 7">
    <name type="scientific">Schistosoma margrebowiei</name>
    <dbReference type="NCBI Taxonomy" id="48269"/>
    <lineage>
        <taxon>Eukaryota</taxon>
        <taxon>Metazoa</taxon>
        <taxon>Spiralia</taxon>
        <taxon>Lophotrochozoa</taxon>
        <taxon>Platyhelminthes</taxon>
        <taxon>Trematoda</taxon>
        <taxon>Digenea</taxon>
        <taxon>Strigeidida</taxon>
        <taxon>Schistosomatoidea</taxon>
        <taxon>Schistosomatidae</taxon>
        <taxon>Schistosoma</taxon>
    </lineage>
</organism>
<name>A0AA85A948_9TREM</name>
<dbReference type="InterPro" id="IPR026854">
    <property type="entry name" value="VPS13_N"/>
</dbReference>
<accession>A0AA85A948</accession>
<reference evidence="6 7" key="1">
    <citation type="submission" date="2023-11" db="UniProtKB">
        <authorList>
            <consortium name="WormBaseParasite"/>
        </authorList>
    </citation>
    <scope>IDENTIFICATION</scope>
</reference>
<evidence type="ECO:0000313" key="6">
    <source>
        <dbReference type="WBParaSite" id="SMRG1_71690.1"/>
    </source>
</evidence>
<dbReference type="GO" id="GO:0045053">
    <property type="term" value="P:protein retention in Golgi apparatus"/>
    <property type="evidence" value="ECO:0007669"/>
    <property type="project" value="TreeGrafter"/>
</dbReference>
<dbReference type="WBParaSite" id="SMRG1_71690.1">
    <property type="protein sequence ID" value="SMRG1_71690.1"/>
    <property type="gene ID" value="SMRG1_71690"/>
</dbReference>
<evidence type="ECO:0000313" key="5">
    <source>
        <dbReference type="Proteomes" id="UP000050790"/>
    </source>
</evidence>
<proteinExistence type="inferred from homology"/>
<dbReference type="Proteomes" id="UP000050790">
    <property type="component" value="Unassembled WGS sequence"/>
</dbReference>
<feature type="compositionally biased region" description="Acidic residues" evidence="3">
    <location>
        <begin position="977"/>
        <end position="986"/>
    </location>
</feature>
<evidence type="ECO:0000313" key="7">
    <source>
        <dbReference type="WBParaSite" id="SMRG1_71690.2"/>
    </source>
</evidence>
<feature type="compositionally biased region" description="Low complexity" evidence="3">
    <location>
        <begin position="5062"/>
        <end position="5088"/>
    </location>
</feature>
<evidence type="ECO:0000256" key="2">
    <source>
        <dbReference type="ARBA" id="ARBA00022448"/>
    </source>
</evidence>
<protein>
    <recommendedName>
        <fullName evidence="4">Chorein N-terminal domain-containing protein</fullName>
    </recommendedName>
</protein>
<comment type="similarity">
    <text evidence="1">Belongs to the VPS13 family.</text>
</comment>
<evidence type="ECO:0000259" key="4">
    <source>
        <dbReference type="Pfam" id="PF12624"/>
    </source>
</evidence>
<dbReference type="Pfam" id="PF12624">
    <property type="entry name" value="VPS13_N"/>
    <property type="match status" value="1"/>
</dbReference>
<dbReference type="PANTHER" id="PTHR16166:SF93">
    <property type="entry name" value="INTERMEMBRANE LIPID TRANSFER PROTEIN VPS13"/>
    <property type="match status" value="1"/>
</dbReference>
<evidence type="ECO:0000256" key="1">
    <source>
        <dbReference type="ARBA" id="ARBA00006545"/>
    </source>
</evidence>
<feature type="compositionally biased region" description="Acidic residues" evidence="3">
    <location>
        <begin position="950"/>
        <end position="964"/>
    </location>
</feature>
<dbReference type="WBParaSite" id="SMRG1_71690.2">
    <property type="protein sequence ID" value="SMRG1_71690.2"/>
    <property type="gene ID" value="SMRG1_71690"/>
</dbReference>
<dbReference type="InterPro" id="IPR026847">
    <property type="entry name" value="VPS13"/>
</dbReference>
<evidence type="ECO:0000256" key="3">
    <source>
        <dbReference type="SAM" id="MobiDB-lite"/>
    </source>
</evidence>